<proteinExistence type="predicted"/>
<keyword evidence="2" id="KW-0614">Plasmid</keyword>
<evidence type="ECO:0000313" key="3">
    <source>
        <dbReference type="Proteomes" id="UP000294360"/>
    </source>
</evidence>
<feature type="compositionally biased region" description="Basic and acidic residues" evidence="1">
    <location>
        <begin position="101"/>
        <end position="110"/>
    </location>
</feature>
<feature type="compositionally biased region" description="Basic and acidic residues" evidence="1">
    <location>
        <begin position="121"/>
        <end position="130"/>
    </location>
</feature>
<evidence type="ECO:0000256" key="1">
    <source>
        <dbReference type="SAM" id="MobiDB-lite"/>
    </source>
</evidence>
<protein>
    <submittedName>
        <fullName evidence="2">Uncharacterized protein</fullName>
    </submittedName>
</protein>
<name>A0A4U8Z701_METTU</name>
<dbReference type="EMBL" id="LR536451">
    <property type="protein sequence ID" value="VFU16554.1"/>
    <property type="molecule type" value="Genomic_DNA"/>
</dbReference>
<dbReference type="AlphaFoldDB" id="A0A4U8Z701"/>
<evidence type="ECO:0000313" key="2">
    <source>
        <dbReference type="EMBL" id="VFU16554.1"/>
    </source>
</evidence>
<organism evidence="2 3">
    <name type="scientific">Methylocella tundrae</name>
    <dbReference type="NCBI Taxonomy" id="227605"/>
    <lineage>
        <taxon>Bacteria</taxon>
        <taxon>Pseudomonadati</taxon>
        <taxon>Pseudomonadota</taxon>
        <taxon>Alphaproteobacteria</taxon>
        <taxon>Hyphomicrobiales</taxon>
        <taxon>Beijerinckiaceae</taxon>
        <taxon>Methylocella</taxon>
    </lineage>
</organism>
<geneLocation type="plasmid" evidence="2 3">
    <name>2</name>
</geneLocation>
<feature type="region of interest" description="Disordered" evidence="1">
    <location>
        <begin position="84"/>
        <end position="172"/>
    </location>
</feature>
<accession>A0A4U8Z701</accession>
<gene>
    <name evidence="2" type="ORF">MTUNDRAET4_0206</name>
</gene>
<sequence length="172" mass="18648">MAPPIFDPAPGFPEARALFAALRTALERARPPKAVCLSTIGAQASQPNLLNQLGLMEQQLGALPLPIAFCVLDGSWRIRHGHCAGAGDRRHPEFPSAPRQARADGRDGRCRSPRRRAASGDMDRQADYRTRRAAPHRAGRDRDALLKGPRPRGANGSRPSRDLGGFVYDAKG</sequence>
<reference evidence="2 3" key="1">
    <citation type="submission" date="2019-03" db="EMBL/GenBank/DDBJ databases">
        <authorList>
            <person name="Kox A.R. M."/>
        </authorList>
    </citation>
    <scope>NUCLEOTIDE SEQUENCE [LARGE SCALE GENOMIC DNA]</scope>
    <source>
        <strain evidence="2">MTUNDRAET4 annotated genome</strain>
        <plasmid evidence="3">2</plasmid>
    </source>
</reference>
<dbReference type="Proteomes" id="UP000294360">
    <property type="component" value="Plasmid 2"/>
</dbReference>
<dbReference type="KEGG" id="mtun:MTUNDRAET4_0206.1"/>